<reference evidence="1 2" key="1">
    <citation type="submission" date="2015-05" db="EMBL/GenBank/DDBJ databases">
        <authorList>
            <person name="Wang D.B."/>
            <person name="Wang M."/>
        </authorList>
    </citation>
    <scope>NUCLEOTIDE SEQUENCE [LARGE SCALE GENOMIC DNA]</scope>
    <source>
        <strain evidence="1">VL1</strain>
    </source>
</reference>
<dbReference type="InterPro" id="IPR029063">
    <property type="entry name" value="SAM-dependent_MTases_sf"/>
</dbReference>
<evidence type="ECO:0008006" key="3">
    <source>
        <dbReference type="Google" id="ProtNLM"/>
    </source>
</evidence>
<protein>
    <recommendedName>
        <fullName evidence="3">Methyltransferase domain-containing protein</fullName>
    </recommendedName>
</protein>
<proteinExistence type="predicted"/>
<feature type="non-terminal residue" evidence="1">
    <location>
        <position position="148"/>
    </location>
</feature>
<dbReference type="STRING" id="100787.A0A0G4M5X9"/>
<keyword evidence="2" id="KW-1185">Reference proteome</keyword>
<dbReference type="Proteomes" id="UP000044602">
    <property type="component" value="Unassembled WGS sequence"/>
</dbReference>
<dbReference type="Pfam" id="PF13489">
    <property type="entry name" value="Methyltransf_23"/>
    <property type="match status" value="1"/>
</dbReference>
<dbReference type="SUPFAM" id="SSF53335">
    <property type="entry name" value="S-adenosyl-L-methionine-dependent methyltransferases"/>
    <property type="match status" value="1"/>
</dbReference>
<evidence type="ECO:0000313" key="2">
    <source>
        <dbReference type="Proteomes" id="UP000044602"/>
    </source>
</evidence>
<accession>A0A0G4M5X9</accession>
<evidence type="ECO:0000313" key="1">
    <source>
        <dbReference type="EMBL" id="CRK29683.1"/>
    </source>
</evidence>
<dbReference type="EMBL" id="CVQH01021196">
    <property type="protein sequence ID" value="CRK29683.1"/>
    <property type="molecule type" value="Genomic_DNA"/>
</dbReference>
<gene>
    <name evidence="1" type="ORF">BN1708_015630</name>
</gene>
<dbReference type="AlphaFoldDB" id="A0A0G4M5X9"/>
<dbReference type="Gene3D" id="3.40.50.150">
    <property type="entry name" value="Vaccinia Virus protein VP39"/>
    <property type="match status" value="1"/>
</dbReference>
<organism evidence="1 2">
    <name type="scientific">Verticillium longisporum</name>
    <name type="common">Verticillium dahliae var. longisporum</name>
    <dbReference type="NCBI Taxonomy" id="100787"/>
    <lineage>
        <taxon>Eukaryota</taxon>
        <taxon>Fungi</taxon>
        <taxon>Dikarya</taxon>
        <taxon>Ascomycota</taxon>
        <taxon>Pezizomycotina</taxon>
        <taxon>Sordariomycetes</taxon>
        <taxon>Hypocreomycetidae</taxon>
        <taxon>Glomerellales</taxon>
        <taxon>Plectosphaerellaceae</taxon>
        <taxon>Verticillium</taxon>
    </lineage>
</organism>
<sequence>MEVIGVDLSPIQPEFVAPNSRFEIDDLEDEWIWLMPFHFIFARGMIESFKKPQESIRDAFRNLEPNGYLELQDHAFPLECDDDTLKNTNLQQWSSYLVDAGKLAERPITAAPQFQHLMEEEGFVDIVVTKKKWPTNDWDPGQEQKELG</sequence>
<name>A0A0G4M5X9_VERLO</name>
<dbReference type="CDD" id="cd02440">
    <property type="entry name" value="AdoMet_MTases"/>
    <property type="match status" value="1"/>
</dbReference>